<comment type="caution">
    <text evidence="2">The sequence shown here is derived from an EMBL/GenBank/DDBJ whole genome shotgun (WGS) entry which is preliminary data.</text>
</comment>
<accession>A0AAD6MVT6</accession>
<dbReference type="AlphaFoldDB" id="A0AAD6MVT6"/>
<reference evidence="2" key="2">
    <citation type="submission" date="2023-01" db="EMBL/GenBank/DDBJ databases">
        <authorList>
            <person name="Petersen C."/>
        </authorList>
    </citation>
    <scope>NUCLEOTIDE SEQUENCE</scope>
    <source>
        <strain evidence="2">IBT 17514</strain>
    </source>
</reference>
<proteinExistence type="predicted"/>
<keyword evidence="3" id="KW-1185">Reference proteome</keyword>
<evidence type="ECO:0000313" key="3">
    <source>
        <dbReference type="Proteomes" id="UP001215712"/>
    </source>
</evidence>
<feature type="signal peptide" evidence="1">
    <location>
        <begin position="1"/>
        <end position="16"/>
    </location>
</feature>
<feature type="chain" id="PRO_5042042003" evidence="1">
    <location>
        <begin position="17"/>
        <end position="175"/>
    </location>
</feature>
<sequence length="175" mass="19316">MKVLFYLGLTFGLAAAQKAVNACENEDYTGSDVDALLDLGEKTYCISNSHAGTESGTIIPGHDQFNLTIKGYGTTYFKTSREGSGITIGIVQGSTVGTEQKGEKVLLYPSSQEEFKERWFFGQTCYEKQTLSQMVVFVKNPTEEDVKKIQQEYGYRVDETAINSCFSDSDDSDSS</sequence>
<protein>
    <submittedName>
        <fullName evidence="2">Uncharacterized protein</fullName>
    </submittedName>
</protein>
<organism evidence="2 3">
    <name type="scientific">Penicillium malachiteum</name>
    <dbReference type="NCBI Taxonomy" id="1324776"/>
    <lineage>
        <taxon>Eukaryota</taxon>
        <taxon>Fungi</taxon>
        <taxon>Dikarya</taxon>
        <taxon>Ascomycota</taxon>
        <taxon>Pezizomycotina</taxon>
        <taxon>Eurotiomycetes</taxon>
        <taxon>Eurotiomycetidae</taxon>
        <taxon>Eurotiales</taxon>
        <taxon>Aspergillaceae</taxon>
        <taxon>Penicillium</taxon>
    </lineage>
</organism>
<name>A0AAD6MVT6_9EURO</name>
<dbReference type="Proteomes" id="UP001215712">
    <property type="component" value="Unassembled WGS sequence"/>
</dbReference>
<evidence type="ECO:0000256" key="1">
    <source>
        <dbReference type="SAM" id="SignalP"/>
    </source>
</evidence>
<reference evidence="2" key="1">
    <citation type="journal article" date="2023" name="IMA Fungus">
        <title>Comparative genomic study of the Penicillium genus elucidates a diverse pangenome and 15 lateral gene transfer events.</title>
        <authorList>
            <person name="Petersen C."/>
            <person name="Sorensen T."/>
            <person name="Nielsen M.R."/>
            <person name="Sondergaard T.E."/>
            <person name="Sorensen J.L."/>
            <person name="Fitzpatrick D.A."/>
            <person name="Frisvad J.C."/>
            <person name="Nielsen K.L."/>
        </authorList>
    </citation>
    <scope>NUCLEOTIDE SEQUENCE</scope>
    <source>
        <strain evidence="2">IBT 17514</strain>
    </source>
</reference>
<evidence type="ECO:0000313" key="2">
    <source>
        <dbReference type="EMBL" id="KAJ5726836.1"/>
    </source>
</evidence>
<dbReference type="EMBL" id="JAQJAN010000007">
    <property type="protein sequence ID" value="KAJ5726836.1"/>
    <property type="molecule type" value="Genomic_DNA"/>
</dbReference>
<keyword evidence="1" id="KW-0732">Signal</keyword>
<gene>
    <name evidence="2" type="ORF">N7493_005863</name>
</gene>